<keyword evidence="4" id="KW-1185">Reference proteome</keyword>
<dbReference type="AlphaFoldDB" id="A0A2U1TWA8"/>
<dbReference type="PANTHER" id="PTHR36836:SF1">
    <property type="entry name" value="COLANIC ACID BIOSYNTHESIS PROTEIN WCAK"/>
    <property type="match status" value="1"/>
</dbReference>
<comment type="caution">
    <text evidence="3">The sequence shown here is derived from an EMBL/GenBank/DDBJ whole genome shotgun (WGS) entry which is preliminary data.</text>
</comment>
<evidence type="ECO:0000313" key="3">
    <source>
        <dbReference type="EMBL" id="PWC13670.1"/>
    </source>
</evidence>
<evidence type="ECO:0000313" key="4">
    <source>
        <dbReference type="Proteomes" id="UP000245138"/>
    </source>
</evidence>
<dbReference type="Pfam" id="PF04230">
    <property type="entry name" value="PS_pyruv_trans"/>
    <property type="match status" value="1"/>
</dbReference>
<feature type="transmembrane region" description="Helical" evidence="1">
    <location>
        <begin position="72"/>
        <end position="93"/>
    </location>
</feature>
<keyword evidence="1" id="KW-0812">Transmembrane</keyword>
<name>A0A2U1TWA8_9GAMM</name>
<evidence type="ECO:0000256" key="1">
    <source>
        <dbReference type="SAM" id="Phobius"/>
    </source>
</evidence>
<dbReference type="OrthoDB" id="3199616at2"/>
<dbReference type="PANTHER" id="PTHR36836">
    <property type="entry name" value="COLANIC ACID BIOSYNTHESIS PROTEIN WCAK"/>
    <property type="match status" value="1"/>
</dbReference>
<dbReference type="Proteomes" id="UP000245138">
    <property type="component" value="Unassembled WGS sequence"/>
</dbReference>
<dbReference type="InterPro" id="IPR007345">
    <property type="entry name" value="Polysacch_pyruvyl_Trfase"/>
</dbReference>
<evidence type="ECO:0000259" key="2">
    <source>
        <dbReference type="Pfam" id="PF04230"/>
    </source>
</evidence>
<feature type="transmembrane region" description="Helical" evidence="1">
    <location>
        <begin position="105"/>
        <end position="126"/>
    </location>
</feature>
<organism evidence="3 4">
    <name type="scientific">Brenneria roseae subsp. americana</name>
    <dbReference type="NCBI Taxonomy" id="1508507"/>
    <lineage>
        <taxon>Bacteria</taxon>
        <taxon>Pseudomonadati</taxon>
        <taxon>Pseudomonadota</taxon>
        <taxon>Gammaproteobacteria</taxon>
        <taxon>Enterobacterales</taxon>
        <taxon>Pectobacteriaceae</taxon>
        <taxon>Brenneria</taxon>
    </lineage>
</organism>
<dbReference type="RefSeq" id="WP_109053619.1">
    <property type="nucleotide sequence ID" value="NZ_QDKJ01000004.1"/>
</dbReference>
<keyword evidence="1" id="KW-1133">Transmembrane helix</keyword>
<feature type="domain" description="Polysaccharide pyruvyl transferase" evidence="2">
    <location>
        <begin position="13"/>
        <end position="308"/>
    </location>
</feature>
<gene>
    <name evidence="3" type="ORF">B4923_06900</name>
</gene>
<protein>
    <recommendedName>
        <fullName evidence="2">Polysaccharide pyruvyl transferase domain-containing protein</fullName>
    </recommendedName>
</protein>
<reference evidence="3 4" key="1">
    <citation type="submission" date="2018-04" db="EMBL/GenBank/DDBJ databases">
        <title>Brenneria corticis sp.nov.</title>
        <authorList>
            <person name="Li Y."/>
        </authorList>
    </citation>
    <scope>NUCLEOTIDE SEQUENCE [LARGE SCALE GENOMIC DNA]</scope>
    <source>
        <strain evidence="3 4">LMG 27715</strain>
    </source>
</reference>
<sequence>MKILFTGYYGFNNFGDDLFPLASLEALKNETEIDIAILSPKIDGIDANFLVPDFVSKIYRGNSFLSKLSRMFFMLFYSFLYDKIVLAGGSVISSNTSNNMRMLQYILARIGVCKLYAIGVSVGPFSSKKDEAFSRKFINSLSYLSVRDNASVDECKRIKCTHIPDNNFDIAGVLYPYFKRNNLYSSNTQKLGVSLCFYERYAGGDKRIEDKRSSALIDGIINFCSKNRSIEVIVFVLNTNDDLGDYYISKNIFDLLTENGINVSLWQHANPLQSIEKIKECDFFITTRLHGGIAAYLSGINFCLVEYHRKCTDFNNAIFYPRDLRLDNINITSQRVDLVLNELLTVKLDVLKPSDYESFSLKPYSRILG</sequence>
<keyword evidence="1" id="KW-0472">Membrane</keyword>
<dbReference type="EMBL" id="QDKJ01000004">
    <property type="protein sequence ID" value="PWC13670.1"/>
    <property type="molecule type" value="Genomic_DNA"/>
</dbReference>
<proteinExistence type="predicted"/>
<accession>A0A2U1TWA8</accession>